<dbReference type="AlphaFoldDB" id="A0A371HSK3"/>
<evidence type="ECO:0000313" key="2">
    <source>
        <dbReference type="Proteomes" id="UP000257109"/>
    </source>
</evidence>
<name>A0A371HSK3_MUCPR</name>
<comment type="caution">
    <text evidence="1">The sequence shown here is derived from an EMBL/GenBank/DDBJ whole genome shotgun (WGS) entry which is preliminary data.</text>
</comment>
<proteinExistence type="predicted"/>
<organism evidence="1 2">
    <name type="scientific">Mucuna pruriens</name>
    <name type="common">Velvet bean</name>
    <name type="synonym">Dolichos pruriens</name>
    <dbReference type="NCBI Taxonomy" id="157652"/>
    <lineage>
        <taxon>Eukaryota</taxon>
        <taxon>Viridiplantae</taxon>
        <taxon>Streptophyta</taxon>
        <taxon>Embryophyta</taxon>
        <taxon>Tracheophyta</taxon>
        <taxon>Spermatophyta</taxon>
        <taxon>Magnoliopsida</taxon>
        <taxon>eudicotyledons</taxon>
        <taxon>Gunneridae</taxon>
        <taxon>Pentapetalae</taxon>
        <taxon>rosids</taxon>
        <taxon>fabids</taxon>
        <taxon>Fabales</taxon>
        <taxon>Fabaceae</taxon>
        <taxon>Papilionoideae</taxon>
        <taxon>50 kb inversion clade</taxon>
        <taxon>NPAAA clade</taxon>
        <taxon>indigoferoid/millettioid clade</taxon>
        <taxon>Phaseoleae</taxon>
        <taxon>Mucuna</taxon>
    </lineage>
</organism>
<sequence>MVSLRENTITLNVAKTNYKEETKGYLSCTSFYCDNYSSNYLANNLTFHEKPKHIKIIYHITQEKVNTDLIFL</sequence>
<reference evidence="1" key="1">
    <citation type="submission" date="2018-05" db="EMBL/GenBank/DDBJ databases">
        <title>Draft genome of Mucuna pruriens seed.</title>
        <authorList>
            <person name="Nnadi N.E."/>
            <person name="Vos R."/>
            <person name="Hasami M.H."/>
            <person name="Devisetty U.K."/>
            <person name="Aguiy J.C."/>
        </authorList>
    </citation>
    <scope>NUCLEOTIDE SEQUENCE [LARGE SCALE GENOMIC DNA]</scope>
    <source>
        <strain evidence="1">JCA_2017</strain>
    </source>
</reference>
<keyword evidence="2" id="KW-1185">Reference proteome</keyword>
<dbReference type="EMBL" id="QJKJ01001816">
    <property type="protein sequence ID" value="RDY05776.1"/>
    <property type="molecule type" value="Genomic_DNA"/>
</dbReference>
<accession>A0A371HSK3</accession>
<protein>
    <recommendedName>
        <fullName evidence="3">Copia protein</fullName>
    </recommendedName>
</protein>
<gene>
    <name evidence="1" type="ORF">CR513_10346</name>
</gene>
<feature type="non-terminal residue" evidence="1">
    <location>
        <position position="72"/>
    </location>
</feature>
<evidence type="ECO:0008006" key="3">
    <source>
        <dbReference type="Google" id="ProtNLM"/>
    </source>
</evidence>
<dbReference type="Proteomes" id="UP000257109">
    <property type="component" value="Unassembled WGS sequence"/>
</dbReference>
<evidence type="ECO:0000313" key="1">
    <source>
        <dbReference type="EMBL" id="RDY05776.1"/>
    </source>
</evidence>